<reference evidence="1 2" key="1">
    <citation type="journal article" date="2013" name="Genome Announc.">
        <title>Whole-Genome Sequence of the Clinical Strain Corynebacterium argentoratense DSM 44202, Isolated from a Human Throat Specimen.</title>
        <authorList>
            <person name="Bomholt C."/>
            <person name="Glaub A."/>
            <person name="Gravermann K."/>
            <person name="Albersmeier A."/>
            <person name="Brinkrolf K."/>
            <person name="Ruckert C."/>
            <person name="Tauch A."/>
        </authorList>
    </citation>
    <scope>NUCLEOTIDE SEQUENCE [LARGE SCALE GENOMIC DNA]</scope>
    <source>
        <strain evidence="1">DSM 44202</strain>
    </source>
</reference>
<dbReference type="STRING" id="1348662.CARG_02530"/>
<proteinExistence type="predicted"/>
<dbReference type="AlphaFoldDB" id="U3GXE3"/>
<dbReference type="KEGG" id="caz:CARG_02530"/>
<evidence type="ECO:0000313" key="1">
    <source>
        <dbReference type="EMBL" id="AGU14666.1"/>
    </source>
</evidence>
<keyword evidence="2" id="KW-1185">Reference proteome</keyword>
<protein>
    <submittedName>
        <fullName evidence="1">Uncharacterized protein</fullName>
    </submittedName>
</protein>
<organism evidence="1 2">
    <name type="scientific">Corynebacterium argentoratense DSM 44202</name>
    <dbReference type="NCBI Taxonomy" id="1348662"/>
    <lineage>
        <taxon>Bacteria</taxon>
        <taxon>Bacillati</taxon>
        <taxon>Actinomycetota</taxon>
        <taxon>Actinomycetes</taxon>
        <taxon>Mycobacteriales</taxon>
        <taxon>Corynebacteriaceae</taxon>
        <taxon>Corynebacterium</taxon>
    </lineage>
</organism>
<dbReference type="EMBL" id="CP006365">
    <property type="protein sequence ID" value="AGU14666.1"/>
    <property type="molecule type" value="Genomic_DNA"/>
</dbReference>
<accession>U3GXE3</accession>
<sequence length="127" mass="14065">MTGIYPETSAVGAAFDIPDSYADAPWPHGVDWACAEIHGVIYALQELATAGCVMERPTMRVVNHYYSLALKISAALPDRPRCALPGHAYGYRDTLLRLVNSAPARMKELNNWLAWKATELDEMEGTR</sequence>
<gene>
    <name evidence="1" type="ORF">CARG_02530</name>
</gene>
<dbReference type="PATRIC" id="fig|1348662.3.peg.500"/>
<name>U3GXE3_9CORY</name>
<dbReference type="HOGENOM" id="CLU_1966844_0_0_11"/>
<evidence type="ECO:0000313" key="2">
    <source>
        <dbReference type="Proteomes" id="UP000016943"/>
    </source>
</evidence>
<dbReference type="Proteomes" id="UP000016943">
    <property type="component" value="Chromosome"/>
</dbReference>